<dbReference type="GO" id="GO:0008859">
    <property type="term" value="F:exoribonuclease II activity"/>
    <property type="evidence" value="ECO:0007669"/>
    <property type="project" value="UniProtKB-UniRule"/>
</dbReference>
<dbReference type="Pfam" id="PF00773">
    <property type="entry name" value="RNB"/>
    <property type="match status" value="1"/>
</dbReference>
<dbReference type="InterPro" id="IPR001900">
    <property type="entry name" value="RNase_II/R"/>
</dbReference>
<sequence length="790" mass="86355">MAKKPDHPISKGSRSAARGAPVVPDANGLPSREQILTFIAEHPGQAGKREIARFFGVSGGARIALKRMLKEFGEEGLVSKERKRLAPAGTLPAVSVLLIVERDADGDFVAQPVSWNDDKTGVPRVLLVQSRGRPLVPAPGIGDRVLARVSPDAAAESGFPYTARVIKVLEKRAPSILGVVRSTIDGERRIEPVDRKQSEYSLAAEDLNGAKDGDLVAIEVKRMTRYGLSAARVIEVIGAMHSEKAVSLIAIHAHNIPHIFPPPVLEAAERAQPAPISGVREDWRPMPLVTIDPADAKDHDDAVHAEPDSDPENPGGFIVTVAIADVAWYVRPGSPLDREALKRGNSVYFPDRVVPMLPERISNDLCSLREGEDRPAIAVRMQFTAEGKKKFHWFHRIMMRSAAKLSYQQAQAAIDGRPDDKTGPLLDPVLKPLWDAYAVMKRGRDQREPLDLDLPERKVIVGPDGAIERIVVPERLDAHRLIEEYMIQANVAAAETLERKKSPLVYRVHDAPSLAKLESLREFLASIEMNLPRGGNLRPGHFNTILGKVKDTEHQALVNEVVLRSQSQAVYSPENIGHFGLNLRRYAHFTSPIRRYADLIVHRALVRSLELGEGGLPDGAETDLEAIAQEISGAERRAMAAERETIDRLVAHWLADRIGAMFSGRIAGVTRSGLFVKLDETGADGFVPIGSIGADFFDYDEARHAVIGSRTGEMHQLGDRVEVKLVEVAPIAGALRFQLVSDGRHVPKGERRVVERGFRNAIGRPGGKPRPGAPVGAKAGGKPRAGTKRR</sequence>
<dbReference type="InterPro" id="IPR040476">
    <property type="entry name" value="CSD2"/>
</dbReference>
<dbReference type="Pfam" id="PF00575">
    <property type="entry name" value="S1"/>
    <property type="match status" value="1"/>
</dbReference>
<keyword evidence="3 7" id="KW-0540">Nuclease</keyword>
<dbReference type="InterPro" id="IPR012340">
    <property type="entry name" value="NA-bd_OB-fold"/>
</dbReference>
<dbReference type="InterPro" id="IPR004476">
    <property type="entry name" value="RNase_II/RNase_R"/>
</dbReference>
<evidence type="ECO:0000256" key="8">
    <source>
        <dbReference type="SAM" id="MobiDB-lite"/>
    </source>
</evidence>
<dbReference type="STRING" id="1122133.SAMN02745157_4810"/>
<comment type="similarity">
    <text evidence="7">Belongs to the RNR ribonuclease family. RNase R subfamily.</text>
</comment>
<evidence type="ECO:0000256" key="1">
    <source>
        <dbReference type="ARBA" id="ARBA00001849"/>
    </source>
</evidence>
<dbReference type="EC" id="3.1.13.1" evidence="7"/>
<dbReference type="OrthoDB" id="9764149at2"/>
<dbReference type="Proteomes" id="UP000184485">
    <property type="component" value="Unassembled WGS sequence"/>
</dbReference>
<dbReference type="SMART" id="SM00955">
    <property type="entry name" value="RNB"/>
    <property type="match status" value="1"/>
</dbReference>
<dbReference type="Pfam" id="PF17876">
    <property type="entry name" value="CSD2"/>
    <property type="match status" value="1"/>
</dbReference>
<gene>
    <name evidence="7" type="primary">rnr</name>
    <name evidence="10" type="ORF">SAMN02745157_4810</name>
</gene>
<dbReference type="GO" id="GO:0003723">
    <property type="term" value="F:RNA binding"/>
    <property type="evidence" value="ECO:0007669"/>
    <property type="project" value="UniProtKB-UniRule"/>
</dbReference>
<comment type="subcellular location">
    <subcellularLocation>
        <location evidence="7">Cytoplasm</location>
    </subcellularLocation>
</comment>
<dbReference type="RefSeq" id="WP_073058141.1">
    <property type="nucleotide sequence ID" value="NZ_FQUP01000007.1"/>
</dbReference>
<evidence type="ECO:0000259" key="9">
    <source>
        <dbReference type="PROSITE" id="PS50126"/>
    </source>
</evidence>
<dbReference type="NCBIfam" id="TIGR00358">
    <property type="entry name" value="3_prime_RNase"/>
    <property type="match status" value="1"/>
</dbReference>
<feature type="region of interest" description="Disordered" evidence="8">
    <location>
        <begin position="759"/>
        <end position="790"/>
    </location>
</feature>
<dbReference type="Gene3D" id="2.40.50.140">
    <property type="entry name" value="Nucleic acid-binding proteins"/>
    <property type="match status" value="1"/>
</dbReference>
<feature type="compositionally biased region" description="Low complexity" evidence="8">
    <location>
        <begin position="773"/>
        <end position="784"/>
    </location>
</feature>
<keyword evidence="2 7" id="KW-0963">Cytoplasm</keyword>
<evidence type="ECO:0000313" key="11">
    <source>
        <dbReference type="Proteomes" id="UP000184485"/>
    </source>
</evidence>
<dbReference type="CDD" id="cd04471">
    <property type="entry name" value="S1_RNase_R"/>
    <property type="match status" value="1"/>
</dbReference>
<comment type="catalytic activity">
    <reaction evidence="1 7">
        <text>Exonucleolytic cleavage in the 3'- to 5'-direction to yield nucleoside 5'-phosphates.</text>
        <dbReference type="EC" id="3.1.13.1"/>
    </reaction>
</comment>
<keyword evidence="4 7" id="KW-0378">Hydrolase</keyword>
<dbReference type="InterPro" id="IPR003029">
    <property type="entry name" value="S1_domain"/>
</dbReference>
<reference evidence="10 11" key="1">
    <citation type="submission" date="2016-11" db="EMBL/GenBank/DDBJ databases">
        <authorList>
            <person name="Jaros S."/>
            <person name="Januszkiewicz K."/>
            <person name="Wedrychowicz H."/>
        </authorList>
    </citation>
    <scope>NUCLEOTIDE SEQUENCE [LARGE SCALE GENOMIC DNA]</scope>
    <source>
        <strain evidence="10 11">DSM 19436</strain>
    </source>
</reference>
<dbReference type="HAMAP" id="MF_01895">
    <property type="entry name" value="RNase_R"/>
    <property type="match status" value="1"/>
</dbReference>
<evidence type="ECO:0000256" key="2">
    <source>
        <dbReference type="ARBA" id="ARBA00022490"/>
    </source>
</evidence>
<evidence type="ECO:0000313" key="10">
    <source>
        <dbReference type="EMBL" id="SHG77833.1"/>
    </source>
</evidence>
<evidence type="ECO:0000256" key="4">
    <source>
        <dbReference type="ARBA" id="ARBA00022801"/>
    </source>
</evidence>
<dbReference type="AlphaFoldDB" id="A0A1M5MM35"/>
<dbReference type="PROSITE" id="PS50126">
    <property type="entry name" value="S1"/>
    <property type="match status" value="1"/>
</dbReference>
<dbReference type="InterPro" id="IPR050180">
    <property type="entry name" value="RNR_Ribonuclease"/>
</dbReference>
<evidence type="ECO:0000256" key="3">
    <source>
        <dbReference type="ARBA" id="ARBA00022722"/>
    </source>
</evidence>
<keyword evidence="6 7" id="KW-0694">RNA-binding</keyword>
<proteinExistence type="inferred from homology"/>
<organism evidence="10 11">
    <name type="scientific">Kaistia soli DSM 19436</name>
    <dbReference type="NCBI Taxonomy" id="1122133"/>
    <lineage>
        <taxon>Bacteria</taxon>
        <taxon>Pseudomonadati</taxon>
        <taxon>Pseudomonadota</taxon>
        <taxon>Alphaproteobacteria</taxon>
        <taxon>Hyphomicrobiales</taxon>
        <taxon>Kaistiaceae</taxon>
        <taxon>Kaistia</taxon>
    </lineage>
</organism>
<dbReference type="NCBIfam" id="TIGR02063">
    <property type="entry name" value="RNase_R"/>
    <property type="match status" value="1"/>
</dbReference>
<dbReference type="InterPro" id="IPR022966">
    <property type="entry name" value="RNase_II/R_CS"/>
</dbReference>
<dbReference type="PROSITE" id="PS01175">
    <property type="entry name" value="RIBONUCLEASE_II"/>
    <property type="match status" value="1"/>
</dbReference>
<keyword evidence="5 7" id="KW-0269">Exonuclease</keyword>
<dbReference type="InterPro" id="IPR011805">
    <property type="entry name" value="RNase_R"/>
</dbReference>
<comment type="function">
    <text evidence="7">3'-5' exoribonuclease that releases 5'-nucleoside monophosphates and is involved in maturation of structured RNAs.</text>
</comment>
<name>A0A1M5MM35_9HYPH</name>
<dbReference type="PANTHER" id="PTHR23355:SF9">
    <property type="entry name" value="DIS3-LIKE EXONUCLEASE 2"/>
    <property type="match status" value="1"/>
</dbReference>
<evidence type="ECO:0000256" key="7">
    <source>
        <dbReference type="HAMAP-Rule" id="MF_01895"/>
    </source>
</evidence>
<dbReference type="SMART" id="SM00316">
    <property type="entry name" value="S1"/>
    <property type="match status" value="1"/>
</dbReference>
<feature type="domain" description="S1 motif" evidence="9">
    <location>
        <begin position="659"/>
        <end position="740"/>
    </location>
</feature>
<protein>
    <recommendedName>
        <fullName evidence="7">Ribonuclease R</fullName>
        <shortName evidence="7">RNase R</shortName>
        <ecNumber evidence="7">3.1.13.1</ecNumber>
    </recommendedName>
</protein>
<dbReference type="GO" id="GO:0006402">
    <property type="term" value="P:mRNA catabolic process"/>
    <property type="evidence" value="ECO:0007669"/>
    <property type="project" value="TreeGrafter"/>
</dbReference>
<dbReference type="PANTHER" id="PTHR23355">
    <property type="entry name" value="RIBONUCLEASE"/>
    <property type="match status" value="1"/>
</dbReference>
<dbReference type="GO" id="GO:0005829">
    <property type="term" value="C:cytosol"/>
    <property type="evidence" value="ECO:0007669"/>
    <property type="project" value="TreeGrafter"/>
</dbReference>
<evidence type="ECO:0000256" key="5">
    <source>
        <dbReference type="ARBA" id="ARBA00022839"/>
    </source>
</evidence>
<evidence type="ECO:0000256" key="6">
    <source>
        <dbReference type="ARBA" id="ARBA00022884"/>
    </source>
</evidence>
<keyword evidence="11" id="KW-1185">Reference proteome</keyword>
<dbReference type="EMBL" id="FQUP01000007">
    <property type="protein sequence ID" value="SHG77833.1"/>
    <property type="molecule type" value="Genomic_DNA"/>
</dbReference>
<accession>A0A1M5MM35</accession>
<dbReference type="SUPFAM" id="SSF50249">
    <property type="entry name" value="Nucleic acid-binding proteins"/>
    <property type="match status" value="2"/>
</dbReference>
<feature type="region of interest" description="Disordered" evidence="8">
    <location>
        <begin position="1"/>
        <end position="28"/>
    </location>
</feature>